<name>A0A4D4LZT6_STRAX</name>
<feature type="region of interest" description="Disordered" evidence="1">
    <location>
        <begin position="125"/>
        <end position="183"/>
    </location>
</feature>
<sequence>MTTESHVSHVVTPRRTYLIGRARPNAIVGRNRESGEIALIIAGAFLGMMCGLLVPVLALRIVLLTGFPMLALAAVYVPYKRRTFYKWFEINRSYKRTLRRGTTYRSTVMEAGTRLDGREIEIGPPPVSAVSAGSPPPSDPTRSPYSCTPTAVRSRPRSRSRGPAWACATARTRRPSSTASARC</sequence>
<keyword evidence="2" id="KW-1133">Transmembrane helix</keyword>
<dbReference type="EMBL" id="BJHY01000001">
    <property type="protein sequence ID" value="GDY75734.1"/>
    <property type="molecule type" value="Genomic_DNA"/>
</dbReference>
<feature type="transmembrane region" description="Helical" evidence="2">
    <location>
        <begin position="61"/>
        <end position="79"/>
    </location>
</feature>
<dbReference type="Proteomes" id="UP000299211">
    <property type="component" value="Unassembled WGS sequence"/>
</dbReference>
<dbReference type="Proteomes" id="UP000302139">
    <property type="component" value="Unassembled WGS sequence"/>
</dbReference>
<proteinExistence type="predicted"/>
<evidence type="ECO:0000256" key="2">
    <source>
        <dbReference type="SAM" id="Phobius"/>
    </source>
</evidence>
<evidence type="ECO:0000313" key="6">
    <source>
        <dbReference type="Proteomes" id="UP000302139"/>
    </source>
</evidence>
<evidence type="ECO:0000313" key="5">
    <source>
        <dbReference type="Proteomes" id="UP000299211"/>
    </source>
</evidence>
<dbReference type="EMBL" id="BJHX01000001">
    <property type="protein sequence ID" value="GDY64107.1"/>
    <property type="molecule type" value="Genomic_DNA"/>
</dbReference>
<feature type="transmembrane region" description="Helical" evidence="2">
    <location>
        <begin position="37"/>
        <end position="55"/>
    </location>
</feature>
<reference evidence="3 6" key="2">
    <citation type="submission" date="2019-04" db="EMBL/GenBank/DDBJ databases">
        <title>Draft genome sequences of Streptomyces avermitilis NBRC 14893.</title>
        <authorList>
            <person name="Komaki H."/>
            <person name="Tamura T."/>
            <person name="Hosoyama A."/>
        </authorList>
    </citation>
    <scope>NUCLEOTIDE SEQUENCE [LARGE SCALE GENOMIC DNA]</scope>
    <source>
        <strain evidence="3 6">NBRC 14893</strain>
    </source>
</reference>
<dbReference type="AlphaFoldDB" id="A0A4D4LZT6"/>
<evidence type="ECO:0000313" key="3">
    <source>
        <dbReference type="EMBL" id="GDY64107.1"/>
    </source>
</evidence>
<feature type="compositionally biased region" description="Polar residues" evidence="1">
    <location>
        <begin position="140"/>
        <end position="151"/>
    </location>
</feature>
<evidence type="ECO:0000313" key="4">
    <source>
        <dbReference type="EMBL" id="GDY75734.1"/>
    </source>
</evidence>
<organism evidence="3 6">
    <name type="scientific">Streptomyces avermitilis</name>
    <dbReference type="NCBI Taxonomy" id="33903"/>
    <lineage>
        <taxon>Bacteria</taxon>
        <taxon>Bacillati</taxon>
        <taxon>Actinomycetota</taxon>
        <taxon>Actinomycetes</taxon>
        <taxon>Kitasatosporales</taxon>
        <taxon>Streptomycetaceae</taxon>
        <taxon>Streptomyces</taxon>
    </lineage>
</organism>
<keyword evidence="2" id="KW-0472">Membrane</keyword>
<protein>
    <submittedName>
        <fullName evidence="3">Uncharacterized protein</fullName>
    </submittedName>
</protein>
<reference evidence="4 5" key="1">
    <citation type="submission" date="2019-04" db="EMBL/GenBank/DDBJ databases">
        <title>Draft genome sequences of Streptomyces avermitilis ATCC 31267.</title>
        <authorList>
            <person name="Komaki H."/>
            <person name="Tamura T."/>
            <person name="Hosoyama A."/>
        </authorList>
    </citation>
    <scope>NUCLEOTIDE SEQUENCE [LARGE SCALE GENOMIC DNA]</scope>
    <source>
        <strain evidence="4 5">ATCC 31267</strain>
    </source>
</reference>
<comment type="caution">
    <text evidence="3">The sequence shown here is derived from an EMBL/GenBank/DDBJ whole genome shotgun (WGS) entry which is preliminary data.</text>
</comment>
<evidence type="ECO:0000256" key="1">
    <source>
        <dbReference type="SAM" id="MobiDB-lite"/>
    </source>
</evidence>
<gene>
    <name evidence="3" type="ORF">SAV14893_035000</name>
    <name evidence="4" type="ORF">SAV31267_052190</name>
</gene>
<keyword evidence="2" id="KW-0812">Transmembrane</keyword>
<accession>A0A4D4LZT6</accession>